<dbReference type="RefSeq" id="WP_342302781.1">
    <property type="nucleotide sequence ID" value="NZ_JBCEWA010000004.1"/>
</dbReference>
<dbReference type="InterPro" id="IPR045186">
    <property type="entry name" value="Indole-3-glycerol_P_synth"/>
</dbReference>
<keyword evidence="3 8" id="KW-0028">Amino-acid biosynthesis</keyword>
<evidence type="ECO:0000256" key="6">
    <source>
        <dbReference type="ARBA" id="ARBA00023141"/>
    </source>
</evidence>
<dbReference type="GO" id="GO:0004425">
    <property type="term" value="F:indole-3-glycerol-phosphate synthase activity"/>
    <property type="evidence" value="ECO:0007669"/>
    <property type="project" value="UniProtKB-EC"/>
</dbReference>
<evidence type="ECO:0000313" key="11">
    <source>
        <dbReference type="Proteomes" id="UP001398420"/>
    </source>
</evidence>
<comment type="similarity">
    <text evidence="8">Belongs to the TrpC family.</text>
</comment>
<dbReference type="InterPro" id="IPR013785">
    <property type="entry name" value="Aldolase_TIM"/>
</dbReference>
<evidence type="ECO:0000256" key="8">
    <source>
        <dbReference type="HAMAP-Rule" id="MF_00134"/>
    </source>
</evidence>
<dbReference type="PANTHER" id="PTHR22854:SF2">
    <property type="entry name" value="INDOLE-3-GLYCEROL-PHOSPHATE SYNTHASE"/>
    <property type="match status" value="1"/>
</dbReference>
<dbReference type="CDD" id="cd00331">
    <property type="entry name" value="IGPS"/>
    <property type="match status" value="1"/>
</dbReference>
<evidence type="ECO:0000256" key="7">
    <source>
        <dbReference type="ARBA" id="ARBA00023239"/>
    </source>
</evidence>
<evidence type="ECO:0000256" key="4">
    <source>
        <dbReference type="ARBA" id="ARBA00022793"/>
    </source>
</evidence>
<protein>
    <recommendedName>
        <fullName evidence="8">Indole-3-glycerol phosphate synthase</fullName>
        <shortName evidence="8">IGPS</shortName>
        <ecNumber evidence="8">4.1.1.48</ecNumber>
    </recommendedName>
</protein>
<evidence type="ECO:0000313" key="10">
    <source>
        <dbReference type="EMBL" id="MEL5987920.1"/>
    </source>
</evidence>
<gene>
    <name evidence="8 10" type="primary">trpC</name>
    <name evidence="10" type="ORF">AAF454_05775</name>
</gene>
<reference evidence="10 11" key="1">
    <citation type="submission" date="2024-04" db="EMBL/GenBank/DDBJ databases">
        <authorList>
            <person name="Wu Y.S."/>
            <person name="Zhang L."/>
        </authorList>
    </citation>
    <scope>NUCLEOTIDE SEQUENCE [LARGE SCALE GENOMIC DNA]</scope>
    <source>
        <strain evidence="10 11">KG-01</strain>
    </source>
</reference>
<proteinExistence type="inferred from homology"/>
<keyword evidence="7 8" id="KW-0456">Lyase</keyword>
<keyword evidence="6 8" id="KW-0057">Aromatic amino acid biosynthesis</keyword>
<comment type="caution">
    <text evidence="10">The sequence shown here is derived from an EMBL/GenBank/DDBJ whole genome shotgun (WGS) entry which is preliminary data.</text>
</comment>
<comment type="pathway">
    <text evidence="2 8">Amino-acid biosynthesis; L-tryptophan biosynthesis; L-tryptophan from chorismate: step 4/5.</text>
</comment>
<keyword evidence="4 8" id="KW-0210">Decarboxylase</keyword>
<organism evidence="10 11">
    <name type="scientific">Kurthia gibsonii</name>
    <dbReference type="NCBI Taxonomy" id="33946"/>
    <lineage>
        <taxon>Bacteria</taxon>
        <taxon>Bacillati</taxon>
        <taxon>Bacillota</taxon>
        <taxon>Bacilli</taxon>
        <taxon>Bacillales</taxon>
        <taxon>Caryophanaceae</taxon>
        <taxon>Kurthia</taxon>
    </lineage>
</organism>
<accession>A0ABU9LIT9</accession>
<dbReference type="InterPro" id="IPR013798">
    <property type="entry name" value="Indole-3-glycerol_P_synth_dom"/>
</dbReference>
<dbReference type="SUPFAM" id="SSF51366">
    <property type="entry name" value="Ribulose-phoshate binding barrel"/>
    <property type="match status" value="1"/>
</dbReference>
<keyword evidence="5 8" id="KW-0822">Tryptophan biosynthesis</keyword>
<dbReference type="NCBIfam" id="NF001371">
    <property type="entry name" value="PRK00278.1-3"/>
    <property type="match status" value="1"/>
</dbReference>
<dbReference type="InterPro" id="IPR011060">
    <property type="entry name" value="RibuloseP-bd_barrel"/>
</dbReference>
<dbReference type="InterPro" id="IPR001468">
    <property type="entry name" value="Indole-3-GlycerolPSynthase_CS"/>
</dbReference>
<comment type="catalytic activity">
    <reaction evidence="1 8">
        <text>1-(2-carboxyphenylamino)-1-deoxy-D-ribulose 5-phosphate + H(+) = (1S,2R)-1-C-(indol-3-yl)glycerol 3-phosphate + CO2 + H2O</text>
        <dbReference type="Rhea" id="RHEA:23476"/>
        <dbReference type="ChEBI" id="CHEBI:15377"/>
        <dbReference type="ChEBI" id="CHEBI:15378"/>
        <dbReference type="ChEBI" id="CHEBI:16526"/>
        <dbReference type="ChEBI" id="CHEBI:58613"/>
        <dbReference type="ChEBI" id="CHEBI:58866"/>
        <dbReference type="EC" id="4.1.1.48"/>
    </reaction>
</comment>
<dbReference type="NCBIfam" id="NF001377">
    <property type="entry name" value="PRK00278.2-4"/>
    <property type="match status" value="1"/>
</dbReference>
<feature type="domain" description="Indole-3-glycerol phosphate synthase" evidence="9">
    <location>
        <begin position="4"/>
        <end position="251"/>
    </location>
</feature>
<dbReference type="Gene3D" id="3.20.20.70">
    <property type="entry name" value="Aldolase class I"/>
    <property type="match status" value="1"/>
</dbReference>
<keyword evidence="11" id="KW-1185">Reference proteome</keyword>
<dbReference type="EMBL" id="JBCEWA010000004">
    <property type="protein sequence ID" value="MEL5987920.1"/>
    <property type="molecule type" value="Genomic_DNA"/>
</dbReference>
<dbReference type="HAMAP" id="MF_00134_B">
    <property type="entry name" value="IGPS_B"/>
    <property type="match status" value="1"/>
</dbReference>
<dbReference type="Pfam" id="PF00218">
    <property type="entry name" value="IGPS"/>
    <property type="match status" value="1"/>
</dbReference>
<name>A0ABU9LIT9_9BACL</name>
<dbReference type="Proteomes" id="UP001398420">
    <property type="component" value="Unassembled WGS sequence"/>
</dbReference>
<evidence type="ECO:0000256" key="5">
    <source>
        <dbReference type="ARBA" id="ARBA00022822"/>
    </source>
</evidence>
<dbReference type="EC" id="4.1.1.48" evidence="8"/>
<dbReference type="PANTHER" id="PTHR22854">
    <property type="entry name" value="TRYPTOPHAN BIOSYNTHESIS PROTEIN"/>
    <property type="match status" value="1"/>
</dbReference>
<evidence type="ECO:0000256" key="3">
    <source>
        <dbReference type="ARBA" id="ARBA00022605"/>
    </source>
</evidence>
<sequence length="260" mass="29060">MTILDKILQQKEIEIQKRLHTEKKVETDKPVYSLYNQLLQTPHLQVIAEIKRASPSKGMIQSNINPVEQAKKYERAGAACISVLTDEHFFKGSLADLEAVANEVTIPVLRKDFILHEVQIEDARTAGASVILLIVAALPEKRLKELYDYATSLQLEVLVEVHDLEEYTIAKRIGAKIIGVNNRNLKTFEVDLAHTKTIASARNEIDQHVFISESGIQTIADAELVSNDGADAILVGETLMRAEDVESTLRSFQVQKEGVY</sequence>
<evidence type="ECO:0000256" key="1">
    <source>
        <dbReference type="ARBA" id="ARBA00001633"/>
    </source>
</evidence>
<evidence type="ECO:0000259" key="9">
    <source>
        <dbReference type="Pfam" id="PF00218"/>
    </source>
</evidence>
<evidence type="ECO:0000256" key="2">
    <source>
        <dbReference type="ARBA" id="ARBA00004696"/>
    </source>
</evidence>
<dbReference type="PROSITE" id="PS00614">
    <property type="entry name" value="IGPS"/>
    <property type="match status" value="1"/>
</dbReference>